<organism evidence="1 2">
    <name type="scientific">Symbiodinium natans</name>
    <dbReference type="NCBI Taxonomy" id="878477"/>
    <lineage>
        <taxon>Eukaryota</taxon>
        <taxon>Sar</taxon>
        <taxon>Alveolata</taxon>
        <taxon>Dinophyceae</taxon>
        <taxon>Suessiales</taxon>
        <taxon>Symbiodiniaceae</taxon>
        <taxon>Symbiodinium</taxon>
    </lineage>
</organism>
<protein>
    <submittedName>
        <fullName evidence="1">Uncharacterized protein</fullName>
    </submittedName>
</protein>
<evidence type="ECO:0000313" key="2">
    <source>
        <dbReference type="Proteomes" id="UP000604046"/>
    </source>
</evidence>
<dbReference type="Proteomes" id="UP000604046">
    <property type="component" value="Unassembled WGS sequence"/>
</dbReference>
<comment type="caution">
    <text evidence="1">The sequence shown here is derived from an EMBL/GenBank/DDBJ whole genome shotgun (WGS) entry which is preliminary data.</text>
</comment>
<name>A0A812UVD5_9DINO</name>
<dbReference type="OrthoDB" id="433742at2759"/>
<evidence type="ECO:0000313" key="1">
    <source>
        <dbReference type="EMBL" id="CAE7593054.1"/>
    </source>
</evidence>
<keyword evidence="2" id="KW-1185">Reference proteome</keyword>
<sequence>MKAQKHIEAGGAFRTGLPWGLALRSAVTALAEKAAKALGADFIRIDIFPNGGAPLISEVSIVTGWFGRENLKWGEVDAWLLEMLRDQWIRGYALSAEITK</sequence>
<reference evidence="1" key="1">
    <citation type="submission" date="2021-02" db="EMBL/GenBank/DDBJ databases">
        <authorList>
            <person name="Dougan E. K."/>
            <person name="Rhodes N."/>
            <person name="Thang M."/>
            <person name="Chan C."/>
        </authorList>
    </citation>
    <scope>NUCLEOTIDE SEQUENCE</scope>
</reference>
<accession>A0A812UVD5</accession>
<dbReference type="AlphaFoldDB" id="A0A812UVD5"/>
<dbReference type="Gene3D" id="3.30.470.20">
    <property type="entry name" value="ATP-grasp fold, B domain"/>
    <property type="match status" value="1"/>
</dbReference>
<proteinExistence type="predicted"/>
<dbReference type="EMBL" id="CAJNDS010002776">
    <property type="protein sequence ID" value="CAE7593054.1"/>
    <property type="molecule type" value="Genomic_DNA"/>
</dbReference>
<gene>
    <name evidence="1" type="ORF">SNAT2548_LOCUS33763</name>
</gene>